<comment type="caution">
    <text evidence="1">The sequence shown here is derived from an EMBL/GenBank/DDBJ whole genome shotgun (WGS) entry which is preliminary data.</text>
</comment>
<reference evidence="1 2" key="1">
    <citation type="submission" date="2021-06" db="EMBL/GenBank/DDBJ databases">
        <authorList>
            <person name="Lee D.H."/>
        </authorList>
    </citation>
    <scope>NUCLEOTIDE SEQUENCE [LARGE SCALE GENOMIC DNA]</scope>
    <source>
        <strain evidence="1 2">MMS21-HV4-11</strain>
    </source>
</reference>
<proteinExistence type="predicted"/>
<dbReference type="InterPro" id="IPR009389">
    <property type="entry name" value="DUF1045"/>
</dbReference>
<organism evidence="1 2">
    <name type="scientific">Reyranella humidisoli</name>
    <dbReference type="NCBI Taxonomy" id="2849149"/>
    <lineage>
        <taxon>Bacteria</taxon>
        <taxon>Pseudomonadati</taxon>
        <taxon>Pseudomonadota</taxon>
        <taxon>Alphaproteobacteria</taxon>
        <taxon>Hyphomicrobiales</taxon>
        <taxon>Reyranellaceae</taxon>
        <taxon>Reyranella</taxon>
    </lineage>
</organism>
<protein>
    <submittedName>
        <fullName evidence="1">DUF1045 domain-containing protein</fullName>
    </submittedName>
</protein>
<dbReference type="RefSeq" id="WP_216957822.1">
    <property type="nucleotide sequence ID" value="NZ_JAHOPB010000001.1"/>
</dbReference>
<accession>A0ABS6IG53</accession>
<gene>
    <name evidence="1" type="ORF">KQ910_07305</name>
</gene>
<dbReference type="Proteomes" id="UP000727907">
    <property type="component" value="Unassembled WGS sequence"/>
</dbReference>
<evidence type="ECO:0000313" key="1">
    <source>
        <dbReference type="EMBL" id="MBU8873564.1"/>
    </source>
</evidence>
<keyword evidence="2" id="KW-1185">Reference proteome</keyword>
<sequence length="248" mass="27611">MQDAPGLPRYALYYAPRAEEALAVVAGRWLGRSPDSGEARDIAPIGSISRERLSELVADPGLYGFHGTLKPPMGLADRVTERDLLDAVGAFAATERQIDIPSVALAELSDFLALVPSERCSTLQDFSDRCVAEFDAFRRPAGEAELARRRGAGLSVRQDELLRRWGYPYVMEQGRFHLTLTSRVTDRVERAVILDELRRRFAAFIGQPLAVRDICVFRQPAPGRPFTVLARFRLGGGRRLTTQVWRAA</sequence>
<dbReference type="EMBL" id="JAHOPB010000001">
    <property type="protein sequence ID" value="MBU8873564.1"/>
    <property type="molecule type" value="Genomic_DNA"/>
</dbReference>
<dbReference type="Pfam" id="PF06299">
    <property type="entry name" value="DUF1045"/>
    <property type="match status" value="1"/>
</dbReference>
<dbReference type="PIRSF" id="PIRSF033328">
    <property type="entry name" value="Phest_Mll4975"/>
    <property type="match status" value="1"/>
</dbReference>
<name>A0ABS6IG53_9HYPH</name>
<evidence type="ECO:0000313" key="2">
    <source>
        <dbReference type="Proteomes" id="UP000727907"/>
    </source>
</evidence>